<keyword evidence="2" id="KW-0808">Transferase</keyword>
<evidence type="ECO:0000313" key="3">
    <source>
        <dbReference type="Proteomes" id="UP000318294"/>
    </source>
</evidence>
<feature type="transmembrane region" description="Helical" evidence="1">
    <location>
        <begin position="264"/>
        <end position="286"/>
    </location>
</feature>
<feature type="transmembrane region" description="Helical" evidence="1">
    <location>
        <begin position="351"/>
        <end position="370"/>
    </location>
</feature>
<feature type="transmembrane region" description="Helical" evidence="1">
    <location>
        <begin position="298"/>
        <end position="316"/>
    </location>
</feature>
<keyword evidence="2" id="KW-0328">Glycosyltransferase</keyword>
<keyword evidence="1" id="KW-0472">Membrane</keyword>
<feature type="transmembrane region" description="Helical" evidence="1">
    <location>
        <begin position="66"/>
        <end position="81"/>
    </location>
</feature>
<keyword evidence="1" id="KW-1133">Transmembrane helix</keyword>
<dbReference type="EC" id="2.4.2.43" evidence="2"/>
<dbReference type="Proteomes" id="UP000318294">
    <property type="component" value="Unassembled WGS sequence"/>
</dbReference>
<dbReference type="AlphaFoldDB" id="A0A554XJP4"/>
<feature type="transmembrane region" description="Helical" evidence="1">
    <location>
        <begin position="163"/>
        <end position="196"/>
    </location>
</feature>
<feature type="transmembrane region" description="Helical" evidence="1">
    <location>
        <begin position="385"/>
        <end position="405"/>
    </location>
</feature>
<reference evidence="2 3" key="1">
    <citation type="submission" date="2019-07" db="EMBL/GenBank/DDBJ databases">
        <title>Tepidimonas charontis SPSP-6 draft genome.</title>
        <authorList>
            <person name="Da Costa M.S."/>
            <person name="Froufe H.J.C."/>
            <person name="Egas C."/>
            <person name="Albuquerque L."/>
        </authorList>
    </citation>
    <scope>NUCLEOTIDE SEQUENCE [LARGE SCALE GENOMIC DNA]</scope>
    <source>
        <strain evidence="2 3">SPSP-6</strain>
    </source>
</reference>
<comment type="caution">
    <text evidence="2">The sequence shown here is derived from an EMBL/GenBank/DDBJ whole genome shotgun (WGS) entry which is preliminary data.</text>
</comment>
<keyword evidence="1" id="KW-0812">Transmembrane</keyword>
<proteinExistence type="predicted"/>
<gene>
    <name evidence="2" type="primary">arnT</name>
    <name evidence="2" type="ORF">Tchar_00374</name>
</gene>
<feature type="transmembrane region" description="Helical" evidence="1">
    <location>
        <begin position="6"/>
        <end position="26"/>
    </location>
</feature>
<feature type="transmembrane region" description="Helical" evidence="1">
    <location>
        <begin position="117"/>
        <end position="137"/>
    </location>
</feature>
<feature type="transmembrane region" description="Helical" evidence="1">
    <location>
        <begin position="322"/>
        <end position="339"/>
    </location>
</feature>
<evidence type="ECO:0000256" key="1">
    <source>
        <dbReference type="SAM" id="Phobius"/>
    </source>
</evidence>
<evidence type="ECO:0000313" key="2">
    <source>
        <dbReference type="EMBL" id="TSE36018.1"/>
    </source>
</evidence>
<dbReference type="EMBL" id="VJON01000003">
    <property type="protein sequence ID" value="TSE36018.1"/>
    <property type="molecule type" value="Genomic_DNA"/>
</dbReference>
<protein>
    <submittedName>
        <fullName evidence="2">Undecaprenyl phosphate-alpha-4-amino-4-deoxy-L-arabinose arabinosyl transferase</fullName>
        <ecNumber evidence="2">2.4.2.43</ecNumber>
    </submittedName>
</protein>
<feature type="transmembrane region" description="Helical" evidence="1">
    <location>
        <begin position="87"/>
        <end position="105"/>
    </location>
</feature>
<sequence length="522" mass="57534">MRGQPAGWAPLAWAVWVVALVAAVAGRPLLPIDETRYAAVAWEMWRDQHWLYPTLDGAFYAHKPPLLFWLTLLGWHVWGVADWVPRALVALMGGAAMVGTVRLAARLWPDTPAAGHWVPMAFGLLWIWPLYAPAWYFDVPNALWCVMGVHGVLDVAARRWRRATLLLLAASLGGVFTKGPMVWLTVGAVAVCAPLWGPRWTGWRRPSWMGAAVLLGSLMAAGALAYGAWLWAASIAAGEPVWRAVLGAQALDRVSTDADHAAPWWWYLGQLPWMLWPGWLLVLALWRKGMRLGADAGTLLVVGAFVVLGVVLSLVAGKRPHYWMGWLPLAAAWLAWWLARAQGPCAVTPVWRWLAALPPLLLALAFGAWATRPYPQTVYGWTGPALWAVVALPILWSVWLLWPAVTTAQWVRRLATGGGVVMLALHLTFPTATNGAWQVRPLAERVGQAMRAGTPVAWAAGAHHGVLTFYGRLPRTPQIIDPSEVDAWVQRHPNGWVLVRSEHPQAGCTPYRGRWLCLRTGV</sequence>
<keyword evidence="3" id="KW-1185">Reference proteome</keyword>
<dbReference type="GO" id="GO:0103015">
    <property type="term" value="F:4-amino-4-deoxy-L-arabinose transferase activity"/>
    <property type="evidence" value="ECO:0007669"/>
    <property type="project" value="UniProtKB-EC"/>
</dbReference>
<accession>A0A554XJP4</accession>
<name>A0A554XJP4_9BURK</name>
<organism evidence="2 3">
    <name type="scientific">Tepidimonas charontis</name>
    <dbReference type="NCBI Taxonomy" id="2267262"/>
    <lineage>
        <taxon>Bacteria</taxon>
        <taxon>Pseudomonadati</taxon>
        <taxon>Pseudomonadota</taxon>
        <taxon>Betaproteobacteria</taxon>
        <taxon>Burkholderiales</taxon>
        <taxon>Tepidimonas</taxon>
    </lineage>
</organism>
<feature type="transmembrane region" description="Helical" evidence="1">
    <location>
        <begin position="208"/>
        <end position="232"/>
    </location>
</feature>